<reference evidence="2" key="1">
    <citation type="submission" date="2014-09" db="EMBL/GenBank/DDBJ databases">
        <authorList>
            <person name="Magalhaes I.L.F."/>
            <person name="Oliveira U."/>
            <person name="Santos F.R."/>
            <person name="Vidigal T.H.D.A."/>
            <person name="Brescovit A.D."/>
            <person name="Santos A.J."/>
        </authorList>
    </citation>
    <scope>NUCLEOTIDE SEQUENCE</scope>
    <source>
        <tissue evidence="2">Shoot tissue taken approximately 20 cm above the soil surface</tissue>
    </source>
</reference>
<evidence type="ECO:0000313" key="2">
    <source>
        <dbReference type="EMBL" id="JAE16438.1"/>
    </source>
</evidence>
<reference evidence="2" key="2">
    <citation type="journal article" date="2015" name="Data Brief">
        <title>Shoot transcriptome of the giant reed, Arundo donax.</title>
        <authorList>
            <person name="Barrero R.A."/>
            <person name="Guerrero F.D."/>
            <person name="Moolhuijzen P."/>
            <person name="Goolsby J.A."/>
            <person name="Tidwell J."/>
            <person name="Bellgard S.E."/>
            <person name="Bellgard M.I."/>
        </authorList>
    </citation>
    <scope>NUCLEOTIDE SEQUENCE</scope>
    <source>
        <tissue evidence="2">Shoot tissue taken approximately 20 cm above the soil surface</tissue>
    </source>
</reference>
<sequence length="60" mass="6377">MDSCPKFLSAYETSVLFGTVSDLISLFLLPFPTLPENSRAFPSGGHGDAVSPLKPHLSLA</sequence>
<organism evidence="2">
    <name type="scientific">Arundo donax</name>
    <name type="common">Giant reed</name>
    <name type="synonym">Donax arundinaceus</name>
    <dbReference type="NCBI Taxonomy" id="35708"/>
    <lineage>
        <taxon>Eukaryota</taxon>
        <taxon>Viridiplantae</taxon>
        <taxon>Streptophyta</taxon>
        <taxon>Embryophyta</taxon>
        <taxon>Tracheophyta</taxon>
        <taxon>Spermatophyta</taxon>
        <taxon>Magnoliopsida</taxon>
        <taxon>Liliopsida</taxon>
        <taxon>Poales</taxon>
        <taxon>Poaceae</taxon>
        <taxon>PACMAD clade</taxon>
        <taxon>Arundinoideae</taxon>
        <taxon>Arundineae</taxon>
        <taxon>Arundo</taxon>
    </lineage>
</organism>
<feature type="region of interest" description="Disordered" evidence="1">
    <location>
        <begin position="40"/>
        <end position="60"/>
    </location>
</feature>
<dbReference type="EMBL" id="GBRH01181458">
    <property type="protein sequence ID" value="JAE16438.1"/>
    <property type="molecule type" value="Transcribed_RNA"/>
</dbReference>
<evidence type="ECO:0000256" key="1">
    <source>
        <dbReference type="SAM" id="MobiDB-lite"/>
    </source>
</evidence>
<dbReference type="AlphaFoldDB" id="A0A0A9G6Z5"/>
<accession>A0A0A9G6Z5</accession>
<protein>
    <submittedName>
        <fullName evidence="2">Uncharacterized protein</fullName>
    </submittedName>
</protein>
<name>A0A0A9G6Z5_ARUDO</name>
<proteinExistence type="predicted"/>